<dbReference type="STRING" id="1036808.A0A0C3EQN6"/>
<sequence>MAKLTSTQKSTGDSSSRKLRHDHSDDNEHDEDPEDGHGSGDNGDTGDDGISSNEADDDDLDDVMDREGFAGPSERVVKPLTAEGVAAFNAEIARTGVIYISRIPPGMRPEKVRHLMSQHGEVGRVYLQKEDPKVSYLRRKYTTDKKPHFVEGWVEFKDKKVARTVATMLNAQPIGGKKGTRWRDDVWTMTYLPKFKWNMLTEQIAHEAAARAAKLRVEIAQSRSEQNEYLKNVELARIVNKRNEKRKEKGLEPLQPKLKKVKQAPEPQEEDHRLKKRPKVDNDERDAQLQNVLGCIF</sequence>
<dbReference type="GO" id="GO:0000447">
    <property type="term" value="P:endonucleolytic cleavage in ITS1 to separate SSU-rRNA from 5.8S rRNA and LSU-rRNA from tricistronic rRNA transcript (SSU-rRNA, 5.8S rRNA, LSU-rRNA)"/>
    <property type="evidence" value="ECO:0007669"/>
    <property type="project" value="TreeGrafter"/>
</dbReference>
<dbReference type="AlphaFoldDB" id="A0A0C3EQN6"/>
<dbReference type="GO" id="GO:0005730">
    <property type="term" value="C:nucleolus"/>
    <property type="evidence" value="ECO:0007669"/>
    <property type="project" value="UniProtKB-SubCell"/>
</dbReference>
<evidence type="ECO:0000256" key="5">
    <source>
        <dbReference type="ARBA" id="ARBA00032634"/>
    </source>
</evidence>
<dbReference type="InterPro" id="IPR012677">
    <property type="entry name" value="Nucleotide-bd_a/b_plait_sf"/>
</dbReference>
<organism evidence="7 8">
    <name type="scientific">Scleroderma citrinum Foug A</name>
    <dbReference type="NCBI Taxonomy" id="1036808"/>
    <lineage>
        <taxon>Eukaryota</taxon>
        <taxon>Fungi</taxon>
        <taxon>Dikarya</taxon>
        <taxon>Basidiomycota</taxon>
        <taxon>Agaricomycotina</taxon>
        <taxon>Agaricomycetes</taxon>
        <taxon>Agaricomycetidae</taxon>
        <taxon>Boletales</taxon>
        <taxon>Sclerodermatineae</taxon>
        <taxon>Sclerodermataceae</taxon>
        <taxon>Scleroderma</taxon>
    </lineage>
</organism>
<dbReference type="CDD" id="cd12263">
    <property type="entry name" value="RRM_ABT1_like"/>
    <property type="match status" value="1"/>
</dbReference>
<dbReference type="Proteomes" id="UP000053989">
    <property type="component" value="Unassembled WGS sequence"/>
</dbReference>
<dbReference type="FunCoup" id="A0A0C3EQN6">
    <property type="interactions" value="542"/>
</dbReference>
<gene>
    <name evidence="7" type="ORF">SCLCIDRAFT_1206603</name>
</gene>
<keyword evidence="4" id="KW-0539">Nucleus</keyword>
<evidence type="ECO:0000256" key="3">
    <source>
        <dbReference type="ARBA" id="ARBA00022884"/>
    </source>
</evidence>
<feature type="compositionally biased region" description="Acidic residues" evidence="6">
    <location>
        <begin position="25"/>
        <end position="34"/>
    </location>
</feature>
<dbReference type="InParanoid" id="A0A0C3EQN6"/>
<dbReference type="OrthoDB" id="287393at2759"/>
<feature type="region of interest" description="Disordered" evidence="6">
    <location>
        <begin position="242"/>
        <end position="286"/>
    </location>
</feature>
<dbReference type="Gene3D" id="3.30.70.330">
    <property type="match status" value="1"/>
</dbReference>
<feature type="compositionally biased region" description="Basic and acidic residues" evidence="6">
    <location>
        <begin position="242"/>
        <end position="251"/>
    </location>
</feature>
<proteinExistence type="inferred from homology"/>
<feature type="compositionally biased region" description="Polar residues" evidence="6">
    <location>
        <begin position="1"/>
        <end position="14"/>
    </location>
</feature>
<keyword evidence="8" id="KW-1185">Reference proteome</keyword>
<dbReference type="EMBL" id="KN822004">
    <property type="protein sequence ID" value="KIM70464.1"/>
    <property type="molecule type" value="Genomic_DNA"/>
</dbReference>
<reference evidence="8" key="2">
    <citation type="submission" date="2015-01" db="EMBL/GenBank/DDBJ databases">
        <title>Evolutionary Origins and Diversification of the Mycorrhizal Mutualists.</title>
        <authorList>
            <consortium name="DOE Joint Genome Institute"/>
            <consortium name="Mycorrhizal Genomics Consortium"/>
            <person name="Kohler A."/>
            <person name="Kuo A."/>
            <person name="Nagy L.G."/>
            <person name="Floudas D."/>
            <person name="Copeland A."/>
            <person name="Barry K.W."/>
            <person name="Cichocki N."/>
            <person name="Veneault-Fourrey C."/>
            <person name="LaButti K."/>
            <person name="Lindquist E.A."/>
            <person name="Lipzen A."/>
            <person name="Lundell T."/>
            <person name="Morin E."/>
            <person name="Murat C."/>
            <person name="Riley R."/>
            <person name="Ohm R."/>
            <person name="Sun H."/>
            <person name="Tunlid A."/>
            <person name="Henrissat B."/>
            <person name="Grigoriev I.V."/>
            <person name="Hibbett D.S."/>
            <person name="Martin F."/>
        </authorList>
    </citation>
    <scope>NUCLEOTIDE SEQUENCE [LARGE SCALE GENOMIC DNA]</scope>
    <source>
        <strain evidence="8">Foug A</strain>
    </source>
</reference>
<evidence type="ECO:0000256" key="4">
    <source>
        <dbReference type="ARBA" id="ARBA00023242"/>
    </source>
</evidence>
<evidence type="ECO:0000313" key="7">
    <source>
        <dbReference type="EMBL" id="KIM70464.1"/>
    </source>
</evidence>
<dbReference type="InterPro" id="IPR034353">
    <property type="entry name" value="ABT1/ESF2_RRM"/>
</dbReference>
<evidence type="ECO:0000256" key="2">
    <source>
        <dbReference type="ARBA" id="ARBA00005819"/>
    </source>
</evidence>
<feature type="region of interest" description="Disordered" evidence="6">
    <location>
        <begin position="1"/>
        <end position="75"/>
    </location>
</feature>
<dbReference type="GO" id="GO:0034462">
    <property type="term" value="P:small-subunit processome assembly"/>
    <property type="evidence" value="ECO:0007669"/>
    <property type="project" value="TreeGrafter"/>
</dbReference>
<evidence type="ECO:0000313" key="8">
    <source>
        <dbReference type="Proteomes" id="UP000053989"/>
    </source>
</evidence>
<keyword evidence="3" id="KW-0694">RNA-binding</keyword>
<reference evidence="7 8" key="1">
    <citation type="submission" date="2014-04" db="EMBL/GenBank/DDBJ databases">
        <authorList>
            <consortium name="DOE Joint Genome Institute"/>
            <person name="Kuo A."/>
            <person name="Kohler A."/>
            <person name="Nagy L.G."/>
            <person name="Floudas D."/>
            <person name="Copeland A."/>
            <person name="Barry K.W."/>
            <person name="Cichocki N."/>
            <person name="Veneault-Fourrey C."/>
            <person name="LaButti K."/>
            <person name="Lindquist E.A."/>
            <person name="Lipzen A."/>
            <person name="Lundell T."/>
            <person name="Morin E."/>
            <person name="Murat C."/>
            <person name="Sun H."/>
            <person name="Tunlid A."/>
            <person name="Henrissat B."/>
            <person name="Grigoriev I.V."/>
            <person name="Hibbett D.S."/>
            <person name="Martin F."/>
            <person name="Nordberg H.P."/>
            <person name="Cantor M.N."/>
            <person name="Hua S.X."/>
        </authorList>
    </citation>
    <scope>NUCLEOTIDE SEQUENCE [LARGE SCALE GENOMIC DNA]</scope>
    <source>
        <strain evidence="7 8">Foug A</strain>
    </source>
</reference>
<comment type="subcellular location">
    <subcellularLocation>
        <location evidence="1">Nucleus</location>
        <location evidence="1">Nucleolus</location>
    </subcellularLocation>
</comment>
<protein>
    <recommendedName>
        <fullName evidence="5">18S rRNA factor 2</fullName>
    </recommendedName>
</protein>
<name>A0A0C3EQN6_9AGAM</name>
<dbReference type="SUPFAM" id="SSF54928">
    <property type="entry name" value="RNA-binding domain, RBD"/>
    <property type="match status" value="1"/>
</dbReference>
<dbReference type="InterPro" id="IPR039119">
    <property type="entry name" value="ABT1/Esf2"/>
</dbReference>
<evidence type="ECO:0000256" key="6">
    <source>
        <dbReference type="SAM" id="MobiDB-lite"/>
    </source>
</evidence>
<dbReference type="GO" id="GO:0000480">
    <property type="term" value="P:endonucleolytic cleavage in 5'-ETS of tricistronic rRNA transcript (SSU-rRNA, 5.8S rRNA, LSU-rRNA)"/>
    <property type="evidence" value="ECO:0007669"/>
    <property type="project" value="TreeGrafter"/>
</dbReference>
<dbReference type="PANTHER" id="PTHR12311">
    <property type="entry name" value="ACTIVATOR OF BASAL TRANSCRIPTION 1"/>
    <property type="match status" value="1"/>
</dbReference>
<dbReference type="PANTHER" id="PTHR12311:SF7">
    <property type="entry name" value="ACTIVATOR OF BASAL TRANSCRIPTION 1"/>
    <property type="match status" value="1"/>
</dbReference>
<dbReference type="GO" id="GO:0003723">
    <property type="term" value="F:RNA binding"/>
    <property type="evidence" value="ECO:0007669"/>
    <property type="project" value="UniProtKB-KW"/>
</dbReference>
<comment type="similarity">
    <text evidence="2">Belongs to the ESF2/ABP1 family.</text>
</comment>
<accession>A0A0C3EQN6</accession>
<dbReference type="HOGENOM" id="CLU_054086_2_0_1"/>
<dbReference type="InterPro" id="IPR035979">
    <property type="entry name" value="RBD_domain_sf"/>
</dbReference>
<evidence type="ECO:0000256" key="1">
    <source>
        <dbReference type="ARBA" id="ARBA00004604"/>
    </source>
</evidence>
<dbReference type="GO" id="GO:0000472">
    <property type="term" value="P:endonucleolytic cleavage to generate mature 5'-end of SSU-rRNA from (SSU-rRNA, 5.8S rRNA, LSU-rRNA)"/>
    <property type="evidence" value="ECO:0007669"/>
    <property type="project" value="TreeGrafter"/>
</dbReference>